<dbReference type="Gene3D" id="3.40.50.1100">
    <property type="match status" value="2"/>
</dbReference>
<evidence type="ECO:0000256" key="7">
    <source>
        <dbReference type="ARBA" id="ARBA00049406"/>
    </source>
</evidence>
<keyword evidence="10" id="KW-1185">Reference proteome</keyword>
<name>A0A9W8AGF7_9FUNG</name>
<dbReference type="InterPro" id="IPR036052">
    <property type="entry name" value="TrpB-like_PALP_sf"/>
</dbReference>
<comment type="cofactor">
    <cofactor evidence="1">
        <name>pyridoxal 5'-phosphate</name>
        <dbReference type="ChEBI" id="CHEBI:597326"/>
    </cofactor>
</comment>
<dbReference type="PANTHER" id="PTHR48078:SF2">
    <property type="entry name" value="CATABOLIC L-SERINE_THREONINE DEHYDRATASE"/>
    <property type="match status" value="1"/>
</dbReference>
<dbReference type="InterPro" id="IPR027278">
    <property type="entry name" value="ACCD_DCysDesulf"/>
</dbReference>
<dbReference type="EC" id="4.3.1.17" evidence="4"/>
<dbReference type="GO" id="GO:0016846">
    <property type="term" value="F:carbon-sulfur lyase activity"/>
    <property type="evidence" value="ECO:0007669"/>
    <property type="project" value="UniProtKB-ARBA"/>
</dbReference>
<dbReference type="GO" id="GO:0003941">
    <property type="term" value="F:L-serine ammonia-lyase activity"/>
    <property type="evidence" value="ECO:0007669"/>
    <property type="project" value="UniProtKB-EC"/>
</dbReference>
<dbReference type="Proteomes" id="UP001150569">
    <property type="component" value="Unassembled WGS sequence"/>
</dbReference>
<keyword evidence="5" id="KW-0663">Pyridoxal phosphate</keyword>
<dbReference type="GO" id="GO:0030170">
    <property type="term" value="F:pyridoxal phosphate binding"/>
    <property type="evidence" value="ECO:0007669"/>
    <property type="project" value="InterPro"/>
</dbReference>
<evidence type="ECO:0000256" key="4">
    <source>
        <dbReference type="ARBA" id="ARBA00012093"/>
    </source>
</evidence>
<dbReference type="GO" id="GO:0009097">
    <property type="term" value="P:isoleucine biosynthetic process"/>
    <property type="evidence" value="ECO:0007669"/>
    <property type="project" value="TreeGrafter"/>
</dbReference>
<dbReference type="GO" id="GO:0006567">
    <property type="term" value="P:L-threonine catabolic process"/>
    <property type="evidence" value="ECO:0007669"/>
    <property type="project" value="TreeGrafter"/>
</dbReference>
<sequence length="352" mass="37375">MAASEASPTQELMHTVTPLVHSTSLSLLTGCNVWLKCENLQPTGSFKIRGMGMAAQRALAENSAQHFVTGSTGNAALALAFAGRQLQRPVTVFLPTTTSAAMQTKIKNEGASIRLEGQDLEAVISAAHQFAAGRDDCYFIHPFDDETVQTGHATMLPEIKLQIHHRPPDALLCGVGGGGLLAGLIRGLQAFGWTDVPVVAVETHGSNVFQNCRVNGERAPLSTYKTLATSLGSRYLAAHAFNLSTSHPVIPFAVSDPMAANATQLFADDHQAMVEPACGAVLSLLYSGVIRDVLPDLQPSSHIVVILAGGADITVDMLYQYKLKHSNPPTIVKSGSEIYMRLTTDPEAAPAP</sequence>
<dbReference type="InterPro" id="IPR001926">
    <property type="entry name" value="TrpB-like_PALP"/>
</dbReference>
<gene>
    <name evidence="9" type="primary">CHA1_1</name>
    <name evidence="9" type="ORF">IWQ60_001602</name>
</gene>
<keyword evidence="6 9" id="KW-0456">Lyase</keyword>
<reference evidence="9" key="1">
    <citation type="submission" date="2022-07" db="EMBL/GenBank/DDBJ databases">
        <title>Phylogenomic reconstructions and comparative analyses of Kickxellomycotina fungi.</title>
        <authorList>
            <person name="Reynolds N.K."/>
            <person name="Stajich J.E."/>
            <person name="Barry K."/>
            <person name="Grigoriev I.V."/>
            <person name="Crous P."/>
            <person name="Smith M.E."/>
        </authorList>
    </citation>
    <scope>NUCLEOTIDE SEQUENCE</scope>
    <source>
        <strain evidence="9">RSA 861</strain>
    </source>
</reference>
<dbReference type="OrthoDB" id="7773036at2759"/>
<dbReference type="PANTHER" id="PTHR48078">
    <property type="entry name" value="THREONINE DEHYDRATASE, MITOCHONDRIAL-RELATED"/>
    <property type="match status" value="1"/>
</dbReference>
<dbReference type="SUPFAM" id="SSF53686">
    <property type="entry name" value="Tryptophan synthase beta subunit-like PLP-dependent enzymes"/>
    <property type="match status" value="1"/>
</dbReference>
<evidence type="ECO:0000256" key="2">
    <source>
        <dbReference type="ARBA" id="ARBA00008639"/>
    </source>
</evidence>
<accession>A0A9W8AGF7</accession>
<dbReference type="AlphaFoldDB" id="A0A9W8AGF7"/>
<comment type="catalytic activity">
    <reaction evidence="7">
        <text>L-serine = pyruvate + NH4(+)</text>
        <dbReference type="Rhea" id="RHEA:19169"/>
        <dbReference type="ChEBI" id="CHEBI:15361"/>
        <dbReference type="ChEBI" id="CHEBI:28938"/>
        <dbReference type="ChEBI" id="CHEBI:33384"/>
        <dbReference type="EC" id="4.3.1.17"/>
    </reaction>
</comment>
<dbReference type="Pfam" id="PF00291">
    <property type="entry name" value="PALP"/>
    <property type="match status" value="1"/>
</dbReference>
<dbReference type="PIRSF" id="PIRSF006278">
    <property type="entry name" value="ACCD_DCysDesulf"/>
    <property type="match status" value="1"/>
</dbReference>
<dbReference type="GO" id="GO:0006565">
    <property type="term" value="P:L-serine catabolic process"/>
    <property type="evidence" value="ECO:0007669"/>
    <property type="project" value="TreeGrafter"/>
</dbReference>
<evidence type="ECO:0000313" key="10">
    <source>
        <dbReference type="Proteomes" id="UP001150569"/>
    </source>
</evidence>
<proteinExistence type="inferred from homology"/>
<evidence type="ECO:0000313" key="9">
    <source>
        <dbReference type="EMBL" id="KAJ1928961.1"/>
    </source>
</evidence>
<dbReference type="EMBL" id="JANBPT010000053">
    <property type="protein sequence ID" value="KAJ1928961.1"/>
    <property type="molecule type" value="Genomic_DNA"/>
</dbReference>
<dbReference type="PROSITE" id="PS00165">
    <property type="entry name" value="DEHYDRATASE_SER_THR"/>
    <property type="match status" value="1"/>
</dbReference>
<dbReference type="InterPro" id="IPR050147">
    <property type="entry name" value="Ser/Thr_Dehydratase"/>
</dbReference>
<evidence type="ECO:0000256" key="5">
    <source>
        <dbReference type="ARBA" id="ARBA00022898"/>
    </source>
</evidence>
<feature type="domain" description="Tryptophan synthase beta chain-like PALP" evidence="8">
    <location>
        <begin position="14"/>
        <end position="309"/>
    </location>
</feature>
<comment type="caution">
    <text evidence="9">The sequence shown here is derived from an EMBL/GenBank/DDBJ whole genome shotgun (WGS) entry which is preliminary data.</text>
</comment>
<comment type="similarity">
    <text evidence="3">Belongs to the serine/threonine dehydratase family.</text>
</comment>
<protein>
    <recommendedName>
        <fullName evidence="4">L-serine ammonia-lyase</fullName>
        <ecNumber evidence="4">4.3.1.17</ecNumber>
    </recommendedName>
</protein>
<evidence type="ECO:0000259" key="8">
    <source>
        <dbReference type="Pfam" id="PF00291"/>
    </source>
</evidence>
<dbReference type="GO" id="GO:0004794">
    <property type="term" value="F:threonine deaminase activity"/>
    <property type="evidence" value="ECO:0007669"/>
    <property type="project" value="TreeGrafter"/>
</dbReference>
<evidence type="ECO:0000256" key="1">
    <source>
        <dbReference type="ARBA" id="ARBA00001933"/>
    </source>
</evidence>
<dbReference type="InterPro" id="IPR000634">
    <property type="entry name" value="Ser/Thr_deHydtase_PyrdxlP-BS"/>
</dbReference>
<organism evidence="9 10">
    <name type="scientific">Tieghemiomyces parasiticus</name>
    <dbReference type="NCBI Taxonomy" id="78921"/>
    <lineage>
        <taxon>Eukaryota</taxon>
        <taxon>Fungi</taxon>
        <taxon>Fungi incertae sedis</taxon>
        <taxon>Zoopagomycota</taxon>
        <taxon>Kickxellomycotina</taxon>
        <taxon>Dimargaritomycetes</taxon>
        <taxon>Dimargaritales</taxon>
        <taxon>Dimargaritaceae</taxon>
        <taxon>Tieghemiomyces</taxon>
    </lineage>
</organism>
<comment type="similarity">
    <text evidence="2">Belongs to the ACC deaminase/D-cysteine desulfhydrase family.</text>
</comment>
<evidence type="ECO:0000256" key="3">
    <source>
        <dbReference type="ARBA" id="ARBA00010869"/>
    </source>
</evidence>
<evidence type="ECO:0000256" key="6">
    <source>
        <dbReference type="ARBA" id="ARBA00023239"/>
    </source>
</evidence>